<comment type="similarity">
    <text evidence="2">Belongs to the glycosyl hydrolase 20 family.</text>
</comment>
<evidence type="ECO:0000256" key="2">
    <source>
        <dbReference type="ARBA" id="ARBA00006285"/>
    </source>
</evidence>
<protein>
    <recommendedName>
        <fullName evidence="3">beta-N-acetylhexosaminidase</fullName>
        <ecNumber evidence="3">3.2.1.52</ecNumber>
    </recommendedName>
</protein>
<evidence type="ECO:0000256" key="5">
    <source>
        <dbReference type="ARBA" id="ARBA00023295"/>
    </source>
</evidence>
<dbReference type="Gene3D" id="3.30.379.10">
    <property type="entry name" value="Chitobiase/beta-hexosaminidase domain 2-like"/>
    <property type="match status" value="1"/>
</dbReference>
<feature type="domain" description="Glycoside hydrolase family 20 catalytic" evidence="8">
    <location>
        <begin position="169"/>
        <end position="512"/>
    </location>
</feature>
<proteinExistence type="inferred from homology"/>
<sequence precursor="true">MKSTTILICLSISIILFSPLNLTAQQASNTYNIIPQPQKIEPIGDPFVLTSQTFILAKTPDTEPLAKQLIDYILPSSGFAPMISNHERDSSVIILSTDNPDPILGDEGYTLTVTPKNITINANTTTGIFYGIQTFRQLMPVQAFSPSEDDDEHTHWAIPGVRITDTPRFKYRGLMLDEARNFHGKTFVKRLLDIMAIHKLNRLHWHLTDDQGWRIEIKRYPLLTSYGSIRAESPFANNRNLGNDTVYGPHFYTQQDIREIVDYAKKRHIEILPEIEMPGHAQAAIASYPYLGNSMDPIPVRTTWGISSHIFNLEERTFLFLENILDEVAELFPYQYIHIGGDEVPKNEWVNNPLAKQIMDQNGFTNIEQLQGYFVNRIEEFLLTKDKYIVGWDEILEGGIQPSATIMSWRGTEGGIAAAKAGHNVIMTPTTHVYLDYYQARNTRREPPAIGGYLPLQKVYSFNPTEGIEPDDAERVLGVQGNIWTEYMLAPWQVEWMAFPRGIAIAEIGWSPQDNRDYTNFHDRLKTHLKRLDYMNVYYRPLDSETEPHTPNPKPSANQ</sequence>
<feature type="signal peptide" evidence="7">
    <location>
        <begin position="1"/>
        <end position="24"/>
    </location>
</feature>
<evidence type="ECO:0000256" key="1">
    <source>
        <dbReference type="ARBA" id="ARBA00001231"/>
    </source>
</evidence>
<dbReference type="InterPro" id="IPR017853">
    <property type="entry name" value="GH"/>
</dbReference>
<dbReference type="InterPro" id="IPR025705">
    <property type="entry name" value="Beta_hexosaminidase_sua/sub"/>
</dbReference>
<evidence type="ECO:0000259" key="9">
    <source>
        <dbReference type="Pfam" id="PF02838"/>
    </source>
</evidence>
<dbReference type="Pfam" id="PF02838">
    <property type="entry name" value="Glyco_hydro_20b"/>
    <property type="match status" value="1"/>
</dbReference>
<organism evidence="10 11">
    <name type="scientific">Poriferisphaera corsica</name>
    <dbReference type="NCBI Taxonomy" id="2528020"/>
    <lineage>
        <taxon>Bacteria</taxon>
        <taxon>Pseudomonadati</taxon>
        <taxon>Planctomycetota</taxon>
        <taxon>Phycisphaerae</taxon>
        <taxon>Phycisphaerales</taxon>
        <taxon>Phycisphaeraceae</taxon>
        <taxon>Poriferisphaera</taxon>
    </lineage>
</organism>
<feature type="active site" description="Proton donor" evidence="6">
    <location>
        <position position="343"/>
    </location>
</feature>
<dbReference type="EMBL" id="CP036425">
    <property type="protein sequence ID" value="QDU34101.1"/>
    <property type="molecule type" value="Genomic_DNA"/>
</dbReference>
<evidence type="ECO:0000259" key="8">
    <source>
        <dbReference type="Pfam" id="PF00728"/>
    </source>
</evidence>
<accession>A0A517YV38</accession>
<dbReference type="InterPro" id="IPR015883">
    <property type="entry name" value="Glyco_hydro_20_cat"/>
</dbReference>
<keyword evidence="5 10" id="KW-0326">Glycosidase</keyword>
<dbReference type="SUPFAM" id="SSF51445">
    <property type="entry name" value="(Trans)glycosidases"/>
    <property type="match status" value="1"/>
</dbReference>
<dbReference type="SUPFAM" id="SSF55545">
    <property type="entry name" value="beta-N-acetylhexosaminidase-like domain"/>
    <property type="match status" value="1"/>
</dbReference>
<dbReference type="PANTHER" id="PTHR22600:SF57">
    <property type="entry name" value="BETA-N-ACETYLHEXOSAMINIDASE"/>
    <property type="match status" value="1"/>
</dbReference>
<dbReference type="CDD" id="cd06563">
    <property type="entry name" value="GH20_chitobiase-like"/>
    <property type="match status" value="1"/>
</dbReference>
<dbReference type="RefSeq" id="WP_145077674.1">
    <property type="nucleotide sequence ID" value="NZ_CP036425.1"/>
</dbReference>
<dbReference type="KEGG" id="pcor:KS4_21630"/>
<dbReference type="InterPro" id="IPR015882">
    <property type="entry name" value="HEX_bac_N"/>
</dbReference>
<evidence type="ECO:0000256" key="3">
    <source>
        <dbReference type="ARBA" id="ARBA00012663"/>
    </source>
</evidence>
<dbReference type="GO" id="GO:0004563">
    <property type="term" value="F:beta-N-acetylhexosaminidase activity"/>
    <property type="evidence" value="ECO:0007669"/>
    <property type="project" value="UniProtKB-EC"/>
</dbReference>
<evidence type="ECO:0000313" key="11">
    <source>
        <dbReference type="Proteomes" id="UP000317369"/>
    </source>
</evidence>
<dbReference type="PANTHER" id="PTHR22600">
    <property type="entry name" value="BETA-HEXOSAMINIDASE"/>
    <property type="match status" value="1"/>
</dbReference>
<reference evidence="10 11" key="1">
    <citation type="submission" date="2019-02" db="EMBL/GenBank/DDBJ databases">
        <title>Deep-cultivation of Planctomycetes and their phenomic and genomic characterization uncovers novel biology.</title>
        <authorList>
            <person name="Wiegand S."/>
            <person name="Jogler M."/>
            <person name="Boedeker C."/>
            <person name="Pinto D."/>
            <person name="Vollmers J."/>
            <person name="Rivas-Marin E."/>
            <person name="Kohn T."/>
            <person name="Peeters S.H."/>
            <person name="Heuer A."/>
            <person name="Rast P."/>
            <person name="Oberbeckmann S."/>
            <person name="Bunk B."/>
            <person name="Jeske O."/>
            <person name="Meyerdierks A."/>
            <person name="Storesund J.E."/>
            <person name="Kallscheuer N."/>
            <person name="Luecker S."/>
            <person name="Lage O.M."/>
            <person name="Pohl T."/>
            <person name="Merkel B.J."/>
            <person name="Hornburger P."/>
            <person name="Mueller R.-W."/>
            <person name="Bruemmer F."/>
            <person name="Labrenz M."/>
            <person name="Spormann A.M."/>
            <person name="Op den Camp H."/>
            <person name="Overmann J."/>
            <person name="Amann R."/>
            <person name="Jetten M.S.M."/>
            <person name="Mascher T."/>
            <person name="Medema M.H."/>
            <person name="Devos D.P."/>
            <person name="Kaster A.-K."/>
            <person name="Ovreas L."/>
            <person name="Rohde M."/>
            <person name="Galperin M.Y."/>
            <person name="Jogler C."/>
        </authorList>
    </citation>
    <scope>NUCLEOTIDE SEQUENCE [LARGE SCALE GENOMIC DNA]</scope>
    <source>
        <strain evidence="10 11">KS4</strain>
    </source>
</reference>
<dbReference type="Pfam" id="PF00728">
    <property type="entry name" value="Glyco_hydro_20"/>
    <property type="match status" value="1"/>
</dbReference>
<keyword evidence="7" id="KW-0732">Signal</keyword>
<evidence type="ECO:0000256" key="4">
    <source>
        <dbReference type="ARBA" id="ARBA00022801"/>
    </source>
</evidence>
<dbReference type="PIRSF" id="PIRSF001093">
    <property type="entry name" value="B-hxosamndse_ab_euk"/>
    <property type="match status" value="1"/>
</dbReference>
<evidence type="ECO:0000313" key="10">
    <source>
        <dbReference type="EMBL" id="QDU34101.1"/>
    </source>
</evidence>
<dbReference type="GO" id="GO:0016020">
    <property type="term" value="C:membrane"/>
    <property type="evidence" value="ECO:0007669"/>
    <property type="project" value="TreeGrafter"/>
</dbReference>
<dbReference type="GO" id="GO:0030203">
    <property type="term" value="P:glycosaminoglycan metabolic process"/>
    <property type="evidence" value="ECO:0007669"/>
    <property type="project" value="TreeGrafter"/>
</dbReference>
<evidence type="ECO:0000256" key="7">
    <source>
        <dbReference type="SAM" id="SignalP"/>
    </source>
</evidence>
<dbReference type="OrthoDB" id="1098018at2"/>
<keyword evidence="4 10" id="KW-0378">Hydrolase</keyword>
<feature type="domain" description="Beta-hexosaminidase bacterial type N-terminal" evidence="9">
    <location>
        <begin position="31"/>
        <end position="165"/>
    </location>
</feature>
<evidence type="ECO:0000256" key="6">
    <source>
        <dbReference type="PIRSR" id="PIRSR625705-1"/>
    </source>
</evidence>
<comment type="catalytic activity">
    <reaction evidence="1">
        <text>Hydrolysis of terminal non-reducing N-acetyl-D-hexosamine residues in N-acetyl-beta-D-hexosaminides.</text>
        <dbReference type="EC" id="3.2.1.52"/>
    </reaction>
</comment>
<feature type="chain" id="PRO_5021863186" description="beta-N-acetylhexosaminidase" evidence="7">
    <location>
        <begin position="25"/>
        <end position="559"/>
    </location>
</feature>
<dbReference type="Proteomes" id="UP000317369">
    <property type="component" value="Chromosome"/>
</dbReference>
<gene>
    <name evidence="10" type="primary">exo I_2</name>
    <name evidence="10" type="ORF">KS4_21630</name>
</gene>
<dbReference type="GO" id="GO:0005975">
    <property type="term" value="P:carbohydrate metabolic process"/>
    <property type="evidence" value="ECO:0007669"/>
    <property type="project" value="InterPro"/>
</dbReference>
<keyword evidence="11" id="KW-1185">Reference proteome</keyword>
<name>A0A517YV38_9BACT</name>
<dbReference type="Gene3D" id="3.20.20.80">
    <property type="entry name" value="Glycosidases"/>
    <property type="match status" value="1"/>
</dbReference>
<dbReference type="EC" id="3.2.1.52" evidence="3"/>
<dbReference type="PRINTS" id="PR00738">
    <property type="entry name" value="GLHYDRLASE20"/>
</dbReference>
<dbReference type="InterPro" id="IPR029018">
    <property type="entry name" value="Hex-like_dom2"/>
</dbReference>
<dbReference type="AlphaFoldDB" id="A0A517YV38"/>